<comment type="caution">
    <text evidence="2">The sequence shown here is derived from an EMBL/GenBank/DDBJ whole genome shotgun (WGS) entry which is preliminary data.</text>
</comment>
<dbReference type="KEGG" id="afa:UZ73_06010"/>
<name>A0A2U2BKJ2_ALCFA</name>
<evidence type="ECO:0000313" key="3">
    <source>
        <dbReference type="Proteomes" id="UP000245216"/>
    </source>
</evidence>
<protein>
    <submittedName>
        <fullName evidence="2">Uncharacterized protein</fullName>
    </submittedName>
</protein>
<dbReference type="STRING" id="511.UZ73_06010"/>
<dbReference type="GeneID" id="29369100"/>
<evidence type="ECO:0000256" key="1">
    <source>
        <dbReference type="SAM" id="MobiDB-lite"/>
    </source>
</evidence>
<sequence>MTLGFPCWDQAPANWDWLAQDEDGQWFWYGVQPSPGIGGGVWRSPSRLQQFAARGEPNPSWMHSLYQRPDLPDKKRNT</sequence>
<evidence type="ECO:0000313" key="2">
    <source>
        <dbReference type="EMBL" id="PWE14477.1"/>
    </source>
</evidence>
<dbReference type="EMBL" id="QEXO01000002">
    <property type="protein sequence ID" value="PWE14477.1"/>
    <property type="molecule type" value="Genomic_DNA"/>
</dbReference>
<dbReference type="AlphaFoldDB" id="A0A2U2BKJ2"/>
<proteinExistence type="predicted"/>
<reference evidence="2 3" key="2">
    <citation type="submission" date="2018-05" db="EMBL/GenBank/DDBJ databases">
        <authorList>
            <person name="Lanie J.A."/>
            <person name="Ng W.-L."/>
            <person name="Kazmierczak K.M."/>
            <person name="Andrzejewski T.M."/>
            <person name="Davidsen T.M."/>
            <person name="Wayne K.J."/>
            <person name="Tettelin H."/>
            <person name="Glass J.I."/>
            <person name="Rusch D."/>
            <person name="Podicherti R."/>
            <person name="Tsui H.-C.T."/>
            <person name="Winkler M.E."/>
        </authorList>
    </citation>
    <scope>NUCLEOTIDE SEQUENCE [LARGE SCALE GENOMIC DNA]</scope>
    <source>
        <strain evidence="2 3">YBY</strain>
    </source>
</reference>
<gene>
    <name evidence="2" type="ORF">DF183_07060</name>
</gene>
<accession>A0A2U2BKJ2</accession>
<organism evidence="2 3">
    <name type="scientific">Alcaligenes faecalis</name>
    <dbReference type="NCBI Taxonomy" id="511"/>
    <lineage>
        <taxon>Bacteria</taxon>
        <taxon>Pseudomonadati</taxon>
        <taxon>Pseudomonadota</taxon>
        <taxon>Betaproteobacteria</taxon>
        <taxon>Burkholderiales</taxon>
        <taxon>Alcaligenaceae</taxon>
        <taxon>Alcaligenes</taxon>
    </lineage>
</organism>
<feature type="region of interest" description="Disordered" evidence="1">
    <location>
        <begin position="56"/>
        <end position="78"/>
    </location>
</feature>
<dbReference type="Proteomes" id="UP000245216">
    <property type="component" value="Unassembled WGS sequence"/>
</dbReference>
<dbReference type="RefSeq" id="WP_045931020.1">
    <property type="nucleotide sequence ID" value="NZ_CAXOJJ010000011.1"/>
</dbReference>
<reference evidence="2 3" key="1">
    <citation type="submission" date="2018-05" db="EMBL/GenBank/DDBJ databases">
        <title>Genome Sequence of an Efficient Indole-Degrading Bacterium, Alcaligenes sp.YBY.</title>
        <authorList>
            <person name="Yang B."/>
        </authorList>
    </citation>
    <scope>NUCLEOTIDE SEQUENCE [LARGE SCALE GENOMIC DNA]</scope>
    <source>
        <strain evidence="2 3">YBY</strain>
    </source>
</reference>